<keyword evidence="3" id="KW-0645">Protease</keyword>
<keyword evidence="1" id="KW-0472">Membrane</keyword>
<dbReference type="GO" id="GO:0004175">
    <property type="term" value="F:endopeptidase activity"/>
    <property type="evidence" value="ECO:0007669"/>
    <property type="project" value="UniProtKB-ARBA"/>
</dbReference>
<feature type="transmembrane region" description="Helical" evidence="1">
    <location>
        <begin position="118"/>
        <end position="140"/>
    </location>
</feature>
<comment type="caution">
    <text evidence="3">The sequence shown here is derived from an EMBL/GenBank/DDBJ whole genome shotgun (WGS) entry which is preliminary data.</text>
</comment>
<feature type="transmembrane region" description="Helical" evidence="1">
    <location>
        <begin position="42"/>
        <end position="64"/>
    </location>
</feature>
<organism evidence="3 4">
    <name type="scientific">Candidatus Viridilinea mediisalina</name>
    <dbReference type="NCBI Taxonomy" id="2024553"/>
    <lineage>
        <taxon>Bacteria</taxon>
        <taxon>Bacillati</taxon>
        <taxon>Chloroflexota</taxon>
        <taxon>Chloroflexia</taxon>
        <taxon>Chloroflexales</taxon>
        <taxon>Chloroflexineae</taxon>
        <taxon>Oscillochloridaceae</taxon>
        <taxon>Candidatus Viridilinea</taxon>
    </lineage>
</organism>
<dbReference type="InterPro" id="IPR003675">
    <property type="entry name" value="Rce1/LyrA-like_dom"/>
</dbReference>
<dbReference type="Pfam" id="PF02517">
    <property type="entry name" value="Rce1-like"/>
    <property type="match status" value="1"/>
</dbReference>
<feature type="transmembrane region" description="Helical" evidence="1">
    <location>
        <begin position="161"/>
        <end position="187"/>
    </location>
</feature>
<feature type="transmembrane region" description="Helical" evidence="1">
    <location>
        <begin position="247"/>
        <end position="268"/>
    </location>
</feature>
<keyword evidence="1" id="KW-1133">Transmembrane helix</keyword>
<feature type="transmembrane region" description="Helical" evidence="1">
    <location>
        <begin position="366"/>
        <end position="383"/>
    </location>
</feature>
<proteinExistence type="predicted"/>
<sequence>MHNSGSLMEHGSQPPMRLLPFGVGALLFTLFFLLGNNVGGELGSFMMASTNVMPFAILAILAYLAGKSPDWAWFATGFWLVVMIAGLALITLGLSIAALTEGALLDPQTPPQFVPGGLLSMALIGLGILVSCTLGLLLLITPLREALARMLPFDPSSFVHTTALIAVLVISLICFMPLLVLGSPPLLQLVDVLVDGDADEGLQLRETVYGLIWTIPAALLAVGYGIRRNLTNALLRLGLVKPSMRQVGGGVALALLLVLVVQLLGAGLDWLWELLGWPVTDTEAFTELLAYAMNPLGAVVIGVSAGLGEELAVRGVLQPRMGILLSNLFFVSLHALQYNWDALLIVFVVGLVCGVVRKYSNTSTAAIVHGVYNFTLIMLSIGLEG</sequence>
<feature type="transmembrane region" description="Helical" evidence="1">
    <location>
        <begin position="342"/>
        <end position="359"/>
    </location>
</feature>
<dbReference type="Proteomes" id="UP000220527">
    <property type="component" value="Unassembled WGS sequence"/>
</dbReference>
<evidence type="ECO:0000313" key="3">
    <source>
        <dbReference type="EMBL" id="PDW00644.1"/>
    </source>
</evidence>
<feature type="transmembrane region" description="Helical" evidence="1">
    <location>
        <begin position="18"/>
        <end position="36"/>
    </location>
</feature>
<dbReference type="EMBL" id="NQWI01000173">
    <property type="protein sequence ID" value="PDW00644.1"/>
    <property type="molecule type" value="Genomic_DNA"/>
</dbReference>
<name>A0A2A6RE99_9CHLR</name>
<feature type="domain" description="CAAX prenyl protease 2/Lysostaphin resistance protein A-like" evidence="2">
    <location>
        <begin position="296"/>
        <end position="374"/>
    </location>
</feature>
<dbReference type="GO" id="GO:0006508">
    <property type="term" value="P:proteolysis"/>
    <property type="evidence" value="ECO:0007669"/>
    <property type="project" value="UniProtKB-KW"/>
</dbReference>
<evidence type="ECO:0000259" key="2">
    <source>
        <dbReference type="Pfam" id="PF02517"/>
    </source>
</evidence>
<dbReference type="GO" id="GO:0080120">
    <property type="term" value="P:CAAX-box protein maturation"/>
    <property type="evidence" value="ECO:0007669"/>
    <property type="project" value="UniProtKB-ARBA"/>
</dbReference>
<evidence type="ECO:0000256" key="1">
    <source>
        <dbReference type="SAM" id="Phobius"/>
    </source>
</evidence>
<keyword evidence="4" id="KW-1185">Reference proteome</keyword>
<dbReference type="RefSeq" id="WP_097645918.1">
    <property type="nucleotide sequence ID" value="NZ_NQWI01000173.1"/>
</dbReference>
<evidence type="ECO:0000313" key="4">
    <source>
        <dbReference type="Proteomes" id="UP000220527"/>
    </source>
</evidence>
<reference evidence="4" key="1">
    <citation type="submission" date="2017-08" db="EMBL/GenBank/DDBJ databases">
        <authorList>
            <person name="Grouzdev D.S."/>
            <person name="Gaisin V.A."/>
            <person name="Rysina M.S."/>
            <person name="Gorlenko V.M."/>
        </authorList>
    </citation>
    <scope>NUCLEOTIDE SEQUENCE [LARGE SCALE GENOMIC DNA]</scope>
    <source>
        <strain evidence="4">Kir15-3F</strain>
    </source>
</reference>
<dbReference type="AlphaFoldDB" id="A0A2A6RE99"/>
<feature type="transmembrane region" description="Helical" evidence="1">
    <location>
        <begin position="71"/>
        <end position="98"/>
    </location>
</feature>
<feature type="transmembrane region" description="Helical" evidence="1">
    <location>
        <begin position="319"/>
        <end position="336"/>
    </location>
</feature>
<dbReference type="GO" id="GO:0008237">
    <property type="term" value="F:metallopeptidase activity"/>
    <property type="evidence" value="ECO:0007669"/>
    <property type="project" value="UniProtKB-KW"/>
</dbReference>
<keyword evidence="3" id="KW-0378">Hydrolase</keyword>
<feature type="transmembrane region" description="Helical" evidence="1">
    <location>
        <begin position="288"/>
        <end position="307"/>
    </location>
</feature>
<keyword evidence="3" id="KW-0482">Metalloprotease</keyword>
<gene>
    <name evidence="3" type="ORF">CJ255_20375</name>
</gene>
<dbReference type="OrthoDB" id="2986398at2"/>
<feature type="transmembrane region" description="Helical" evidence="1">
    <location>
        <begin position="207"/>
        <end position="226"/>
    </location>
</feature>
<keyword evidence="1" id="KW-0812">Transmembrane</keyword>
<accession>A0A2A6RE99</accession>
<protein>
    <submittedName>
        <fullName evidence="3">CPBP family intramembrane metalloprotease domain-containing protein</fullName>
    </submittedName>
</protein>